<dbReference type="Proteomes" id="UP001609176">
    <property type="component" value="Unassembled WGS sequence"/>
</dbReference>
<proteinExistence type="predicted"/>
<evidence type="ECO:0000313" key="1">
    <source>
        <dbReference type="EMBL" id="MFH5232655.1"/>
    </source>
</evidence>
<name>A0ABW7KFR1_9NOCA</name>
<accession>A0ABW7KFR1</accession>
<evidence type="ECO:0000313" key="2">
    <source>
        <dbReference type="EMBL" id="MFH5243951.1"/>
    </source>
</evidence>
<reference evidence="3 4" key="1">
    <citation type="submission" date="2024-10" db="EMBL/GenBank/DDBJ databases">
        <authorList>
            <person name="Riesco R."/>
        </authorList>
    </citation>
    <scope>NUCLEOTIDE SEQUENCE [LARGE SCALE GENOMIC DNA]</scope>
    <source>
        <strain evidence="2 3">NCIMB 15448</strain>
        <strain evidence="1 4">NCIMB 15450</strain>
    </source>
</reference>
<gene>
    <name evidence="2" type="ORF">ACHIPV_19020</name>
    <name evidence="1" type="ORF">ACHIRB_29415</name>
</gene>
<sequence length="127" mass="13948">MPETDDTMHLWQRLAREAADGRLRLEEGVANEVSSACQDLIAGYRRLIYDAGNLQLIRGLGDIESGLQLAAKLSRKAVGGHDALIDRLEEHITIVTMIQQTVTTAAAKIQVEEDLLTSHLSSVDPTR</sequence>
<keyword evidence="4" id="KW-1185">Reference proteome</keyword>
<dbReference type="EMBL" id="JBIMSP010000033">
    <property type="protein sequence ID" value="MFH5243951.1"/>
    <property type="molecule type" value="Genomic_DNA"/>
</dbReference>
<evidence type="ECO:0000313" key="4">
    <source>
        <dbReference type="Proteomes" id="UP001609219"/>
    </source>
</evidence>
<protein>
    <submittedName>
        <fullName evidence="1">Uncharacterized protein</fullName>
    </submittedName>
</protein>
<dbReference type="RefSeq" id="WP_395125377.1">
    <property type="nucleotide sequence ID" value="NZ_JBIMSN010000155.1"/>
</dbReference>
<comment type="caution">
    <text evidence="1">The sequence shown here is derived from an EMBL/GenBank/DDBJ whole genome shotgun (WGS) entry which is preliminary data.</text>
</comment>
<dbReference type="EMBL" id="JBIMSN010000155">
    <property type="protein sequence ID" value="MFH5232655.1"/>
    <property type="molecule type" value="Genomic_DNA"/>
</dbReference>
<organism evidence="1 4">
    <name type="scientific">Antrihabitans spumae</name>
    <dbReference type="NCBI Taxonomy" id="3373370"/>
    <lineage>
        <taxon>Bacteria</taxon>
        <taxon>Bacillati</taxon>
        <taxon>Actinomycetota</taxon>
        <taxon>Actinomycetes</taxon>
        <taxon>Mycobacteriales</taxon>
        <taxon>Nocardiaceae</taxon>
        <taxon>Antrihabitans</taxon>
    </lineage>
</organism>
<dbReference type="Proteomes" id="UP001609219">
    <property type="component" value="Unassembled WGS sequence"/>
</dbReference>
<evidence type="ECO:0000313" key="3">
    <source>
        <dbReference type="Proteomes" id="UP001609176"/>
    </source>
</evidence>